<dbReference type="GO" id="GO:0006355">
    <property type="term" value="P:regulation of DNA-templated transcription"/>
    <property type="evidence" value="ECO:0007669"/>
    <property type="project" value="InterPro"/>
</dbReference>
<keyword evidence="5" id="KW-1185">Reference proteome</keyword>
<evidence type="ECO:0000256" key="1">
    <source>
        <dbReference type="PROSITE-ProRule" id="PRU00325"/>
    </source>
</evidence>
<feature type="domain" description="SWIM-type" evidence="3">
    <location>
        <begin position="826"/>
        <end position="869"/>
    </location>
</feature>
<proteinExistence type="predicted"/>
<comment type="caution">
    <text evidence="4">The sequence shown here is derived from an EMBL/GenBank/DDBJ whole genome shotgun (WGS) entry which is preliminary data.</text>
</comment>
<evidence type="ECO:0000256" key="2">
    <source>
        <dbReference type="SAM" id="MobiDB-lite"/>
    </source>
</evidence>
<protein>
    <recommendedName>
        <fullName evidence="3">SWIM-type domain-containing protein</fullName>
    </recommendedName>
</protein>
<gene>
    <name evidence="4" type="ORF">QTG54_012404</name>
</gene>
<dbReference type="EMBL" id="JATAAI010000027">
    <property type="protein sequence ID" value="KAK1736959.1"/>
    <property type="molecule type" value="Genomic_DNA"/>
</dbReference>
<dbReference type="AlphaFoldDB" id="A0AAD8XZU3"/>
<keyword evidence="1" id="KW-0479">Metal-binding</keyword>
<feature type="region of interest" description="Disordered" evidence="2">
    <location>
        <begin position="199"/>
        <end position="240"/>
    </location>
</feature>
<reference evidence="4" key="1">
    <citation type="submission" date="2023-06" db="EMBL/GenBank/DDBJ databases">
        <title>Survivors Of The Sea: Transcriptome response of Skeletonema marinoi to long-term dormancy.</title>
        <authorList>
            <person name="Pinder M.I.M."/>
            <person name="Kourtchenko O."/>
            <person name="Robertson E.K."/>
            <person name="Larsson T."/>
            <person name="Maumus F."/>
            <person name="Osuna-Cruz C.M."/>
            <person name="Vancaester E."/>
            <person name="Stenow R."/>
            <person name="Vandepoele K."/>
            <person name="Ploug H."/>
            <person name="Bruchert V."/>
            <person name="Godhe A."/>
            <person name="Topel M."/>
        </authorList>
    </citation>
    <scope>NUCLEOTIDE SEQUENCE</scope>
    <source>
        <strain evidence="4">R05AC</strain>
    </source>
</reference>
<keyword evidence="1" id="KW-0862">Zinc</keyword>
<dbReference type="InterPro" id="IPR031052">
    <property type="entry name" value="FHY3/FAR1"/>
</dbReference>
<keyword evidence="1" id="KW-0863">Zinc-finger</keyword>
<sequence>MVGGEVTPAPHLVQLTPSQRKVARRGFKLNEDLCRLVNDTPPLGEYAKYSVGEEKELEGENGILCKYFPFQYYTEKTEKKSSAMNPRVKEVEFIRMYGCSNARQTGCKCYLYTARVPGAILAYEKVDEEGIPFQHVHNGLNMMDQSSSADDTAVNFSKTDETSMMNLTNSDEACLPVNPEDAAVSQLCSEFALWSSPKRVTHPSTNAGLKKPNPSGTPTGTSRRSKNAKRDKLSSAGGAMDASLFRSDEGKLGSSEDDILQALFKRDVAAVPPDTSTFVEGRRFDSPNELFVETLGLFMSGGMKKSNLGKENKGSMTLKELEETPWGNCVFIDPRDGLKSEVPSRGRLFCKHAECRWCVPFSYFKRCRSYEIRSGGENNKMYHNHLCLEHNHSPDIEDTGFEGYIEIKNRNDLTVAEKDLLRACAQLNAKMPTIQHALSNAFGVDNKRTYNSELLRREVERFKEEMFGTDEHRMKELMEMGQQVQSQGGHFGFDVSGAMVMTGIRFQTPLMRKYAEQYGGYFVMTDGTFGMNKYGLTVMPWTGCDCCGITHCFGISSGLSENSVDAIKAARAFHLSSIVETGAEETGAEDDETAELETNEEIDGITIENHVLKNSYKGSLYTDDGPFSRPLSKAIGKNPGLCTYHEMAPLSTATTGQPNADDCRRDLSALIFRHRSIEELNEKISECRSKYGTKPEAMKFIDALEDKKEKVCLAYTQWKFSFNHSSTQRAEGYNDRLKGHADLKAMLSQADLVTMHKHVKAIEVDVSTKVIKMLEKHRRNWERVATIYEDAVDESIRMCTLHVKSCSKIGNTGSKYEVQCSKGPAVVVDLDTKIVHRGQVFIIPTCTCGYWCSSFRICMHIVKALLEDVREVKSVKNVKNIHPIHLLQLHPLWPEALRKCKMEDYNDLPQIGMILGVSQVKTEASAPAAAAVCPDEF</sequence>
<evidence type="ECO:0000313" key="4">
    <source>
        <dbReference type="EMBL" id="KAK1736959.1"/>
    </source>
</evidence>
<dbReference type="GO" id="GO:0008270">
    <property type="term" value="F:zinc ion binding"/>
    <property type="evidence" value="ECO:0007669"/>
    <property type="project" value="UniProtKB-KW"/>
</dbReference>
<organism evidence="4 5">
    <name type="scientific">Skeletonema marinoi</name>
    <dbReference type="NCBI Taxonomy" id="267567"/>
    <lineage>
        <taxon>Eukaryota</taxon>
        <taxon>Sar</taxon>
        <taxon>Stramenopiles</taxon>
        <taxon>Ochrophyta</taxon>
        <taxon>Bacillariophyta</taxon>
        <taxon>Coscinodiscophyceae</taxon>
        <taxon>Thalassiosirophycidae</taxon>
        <taxon>Thalassiosirales</taxon>
        <taxon>Skeletonemataceae</taxon>
        <taxon>Skeletonema</taxon>
        <taxon>Skeletonema marinoi-dohrnii complex</taxon>
    </lineage>
</organism>
<dbReference type="PROSITE" id="PS50966">
    <property type="entry name" value="ZF_SWIM"/>
    <property type="match status" value="1"/>
</dbReference>
<dbReference type="Proteomes" id="UP001224775">
    <property type="component" value="Unassembled WGS sequence"/>
</dbReference>
<evidence type="ECO:0000313" key="5">
    <source>
        <dbReference type="Proteomes" id="UP001224775"/>
    </source>
</evidence>
<evidence type="ECO:0000259" key="3">
    <source>
        <dbReference type="PROSITE" id="PS50966"/>
    </source>
</evidence>
<dbReference type="PANTHER" id="PTHR31669:SF251">
    <property type="entry name" value="PROTEIN FAR1-RELATED SEQUENCE"/>
    <property type="match status" value="1"/>
</dbReference>
<accession>A0AAD8XZU3</accession>
<name>A0AAD8XZU3_9STRA</name>
<dbReference type="InterPro" id="IPR007527">
    <property type="entry name" value="Znf_SWIM"/>
</dbReference>
<dbReference type="PANTHER" id="PTHR31669">
    <property type="entry name" value="PROTEIN FAR1-RELATED SEQUENCE 10-RELATED"/>
    <property type="match status" value="1"/>
</dbReference>